<dbReference type="RefSeq" id="XP_044566852.1">
    <property type="nucleotide sequence ID" value="XM_044702473.1"/>
</dbReference>
<dbReference type="OrthoDB" id="10249424at2759"/>
<dbReference type="PANTHER" id="PTHR11937">
    <property type="entry name" value="ACTIN"/>
    <property type="match status" value="1"/>
</dbReference>
<dbReference type="VEuPathDB" id="AmoebaDB:NfTy_023250"/>
<keyword evidence="3" id="KW-1185">Reference proteome</keyword>
<dbReference type="FunFam" id="3.30.420.40:FF:000050">
    <property type="entry name" value="Actin, alpha skeletal muscle"/>
    <property type="match status" value="1"/>
</dbReference>
<dbReference type="EMBL" id="VFQX01000012">
    <property type="protein sequence ID" value="KAF0982139.1"/>
    <property type="molecule type" value="Genomic_DNA"/>
</dbReference>
<evidence type="ECO:0000256" key="1">
    <source>
        <dbReference type="RuleBase" id="RU000487"/>
    </source>
</evidence>
<dbReference type="AlphaFoldDB" id="A0A6A5CA46"/>
<evidence type="ECO:0008006" key="4">
    <source>
        <dbReference type="Google" id="ProtNLM"/>
    </source>
</evidence>
<dbReference type="OMA" id="YPQLIGM"/>
<dbReference type="Pfam" id="PF00022">
    <property type="entry name" value="Actin"/>
    <property type="match status" value="1"/>
</dbReference>
<dbReference type="FunFam" id="3.90.640.10:FF:000047">
    <property type="entry name" value="Actin, alpha skeletal muscle"/>
    <property type="match status" value="1"/>
</dbReference>
<dbReference type="SUPFAM" id="SSF53067">
    <property type="entry name" value="Actin-like ATPase domain"/>
    <property type="match status" value="2"/>
</dbReference>
<organism evidence="2 3">
    <name type="scientific">Naegleria fowleri</name>
    <name type="common">Brain eating amoeba</name>
    <dbReference type="NCBI Taxonomy" id="5763"/>
    <lineage>
        <taxon>Eukaryota</taxon>
        <taxon>Discoba</taxon>
        <taxon>Heterolobosea</taxon>
        <taxon>Tetramitia</taxon>
        <taxon>Eutetramitia</taxon>
        <taxon>Vahlkampfiidae</taxon>
        <taxon>Naegleria</taxon>
    </lineage>
</organism>
<dbReference type="Gene3D" id="3.30.420.40">
    <property type="match status" value="2"/>
</dbReference>
<sequence>MSTSVSSQQLPSVIIDNGSGFIKAGIAGYEAPITRFSNIIGKAKDCSILVGTVNREYYVGQSAQSKRGILQLSYTMEHGLIDNYDAWESVISHTYYGELKLAPEEQPLLITDAPLTPKTQREKITEILMEKLEVPAFYLGIQGALALMASGRLTGVCLDVGDGATNVVPMYDGQLLLNAVLRLNIAGRDVTEYLMKMLSEKDYNFHTTSEHEVIRNLKENHCYIALDYQEELEKADESSSLDQNYELPDGSVITVNSERFRAPEVLFYPQLIGMESSGIHEVLFDSISRSPIDVRKILYHNTVLAGGSTLMEGLEDRLTKEMTEMAPSTMDIRVVATPNRENLTWIGGSIMATLSSFFNMCITKDEYFEHGADIVHHKVLI</sequence>
<gene>
    <name evidence="2" type="ORF">FDP41_012000</name>
</gene>
<evidence type="ECO:0000313" key="2">
    <source>
        <dbReference type="EMBL" id="KAF0982139.1"/>
    </source>
</evidence>
<dbReference type="VEuPathDB" id="AmoebaDB:NF0069740"/>
<evidence type="ECO:0000313" key="3">
    <source>
        <dbReference type="Proteomes" id="UP000444721"/>
    </source>
</evidence>
<dbReference type="Gene3D" id="3.90.640.10">
    <property type="entry name" value="Actin, Chain A, domain 4"/>
    <property type="match status" value="1"/>
</dbReference>
<accession>A0A6A5CA46</accession>
<proteinExistence type="inferred from homology"/>
<protein>
    <recommendedName>
        <fullName evidence="4">Actin</fullName>
    </recommendedName>
</protein>
<reference evidence="2 3" key="1">
    <citation type="journal article" date="2019" name="Sci. Rep.">
        <title>Nanopore sequencing improves the draft genome of the human pathogenic amoeba Naegleria fowleri.</title>
        <authorList>
            <person name="Liechti N."/>
            <person name="Schurch N."/>
            <person name="Bruggmann R."/>
            <person name="Wittwer M."/>
        </authorList>
    </citation>
    <scope>NUCLEOTIDE SEQUENCE [LARGE SCALE GENOMIC DNA]</scope>
    <source>
        <strain evidence="2 3">ATCC 30894</strain>
    </source>
</reference>
<comment type="similarity">
    <text evidence="1">Belongs to the actin family.</text>
</comment>
<dbReference type="Proteomes" id="UP000444721">
    <property type="component" value="Unassembled WGS sequence"/>
</dbReference>
<dbReference type="PRINTS" id="PR00190">
    <property type="entry name" value="ACTIN"/>
</dbReference>
<dbReference type="GeneID" id="68119215"/>
<dbReference type="SMART" id="SM00268">
    <property type="entry name" value="ACTIN"/>
    <property type="match status" value="1"/>
</dbReference>
<dbReference type="InterPro" id="IPR043129">
    <property type="entry name" value="ATPase_NBD"/>
</dbReference>
<comment type="caution">
    <text evidence="2">The sequence shown here is derived from an EMBL/GenBank/DDBJ whole genome shotgun (WGS) entry which is preliminary data.</text>
</comment>
<dbReference type="InterPro" id="IPR004000">
    <property type="entry name" value="Actin"/>
</dbReference>
<name>A0A6A5CA46_NAEFO</name>
<dbReference type="VEuPathDB" id="AmoebaDB:FDP41_012000"/>